<evidence type="ECO:0000256" key="7">
    <source>
        <dbReference type="RuleBase" id="RU003968"/>
    </source>
</evidence>
<dbReference type="PIRSF" id="PIRSF000137">
    <property type="entry name" value="Alcohol_oxidase"/>
    <property type="match status" value="1"/>
</dbReference>
<dbReference type="EMBL" id="FNCE01000003">
    <property type="protein sequence ID" value="SDF89777.1"/>
    <property type="molecule type" value="Genomic_DNA"/>
</dbReference>
<comment type="similarity">
    <text evidence="2 7">Belongs to the GMC oxidoreductase family.</text>
</comment>
<dbReference type="SUPFAM" id="SSF54373">
    <property type="entry name" value="FAD-linked reductases, C-terminal domain"/>
    <property type="match status" value="1"/>
</dbReference>
<name>A0A1G7PTY4_9PROT</name>
<dbReference type="Gene3D" id="3.30.560.10">
    <property type="entry name" value="Glucose Oxidase, domain 3"/>
    <property type="match status" value="1"/>
</dbReference>
<dbReference type="Proteomes" id="UP000199415">
    <property type="component" value="Unassembled WGS sequence"/>
</dbReference>
<protein>
    <recommendedName>
        <fullName evidence="6 8">Choline dehydrogenase</fullName>
        <ecNumber evidence="6 8">1.1.99.1</ecNumber>
    </recommendedName>
</protein>
<dbReference type="PROSITE" id="PS00624">
    <property type="entry name" value="GMC_OXRED_2"/>
    <property type="match status" value="1"/>
</dbReference>
<accession>A0A1G7PTY4</accession>
<evidence type="ECO:0000256" key="6">
    <source>
        <dbReference type="NCBIfam" id="TIGR01810"/>
    </source>
</evidence>
<organism evidence="11 12">
    <name type="scientific">Limimonas halophila</name>
    <dbReference type="NCBI Taxonomy" id="1082479"/>
    <lineage>
        <taxon>Bacteria</taxon>
        <taxon>Pseudomonadati</taxon>
        <taxon>Pseudomonadota</taxon>
        <taxon>Alphaproteobacteria</taxon>
        <taxon>Rhodospirillales</taxon>
        <taxon>Rhodovibrionaceae</taxon>
        <taxon>Limimonas</taxon>
    </lineage>
</organism>
<feature type="domain" description="Glucose-methanol-choline oxidoreductase N-terminal" evidence="10">
    <location>
        <begin position="257"/>
        <end position="271"/>
    </location>
</feature>
<dbReference type="GO" id="GO:0019285">
    <property type="term" value="P:glycine betaine biosynthetic process from choline"/>
    <property type="evidence" value="ECO:0007669"/>
    <property type="project" value="UniProtKB-UniRule"/>
</dbReference>
<dbReference type="OrthoDB" id="9785276at2"/>
<dbReference type="SUPFAM" id="SSF51905">
    <property type="entry name" value="FAD/NAD(P)-binding domain"/>
    <property type="match status" value="1"/>
</dbReference>
<dbReference type="AlphaFoldDB" id="A0A1G7PTY4"/>
<evidence type="ECO:0000256" key="4">
    <source>
        <dbReference type="ARBA" id="ARBA00022827"/>
    </source>
</evidence>
<keyword evidence="5" id="KW-0560">Oxidoreductase</keyword>
<dbReference type="InterPro" id="IPR011533">
    <property type="entry name" value="BetA"/>
</dbReference>
<evidence type="ECO:0000256" key="8">
    <source>
        <dbReference type="RuleBase" id="RU003969"/>
    </source>
</evidence>
<sequence>MAETETFDYVIVGAGSAGAVLAHRLSEDPETSVLLLEAGPMDYSVFIHMPAAFAEPLKGRRFNWAFKTEAEPHMGERVMDQPRGKAIGGSSSINGMAYIRGNAGDYDRWAENKGLETWSYRHCLPYFKKAETHELGGDAYHGDRGPLYVTRGKCENPLPQAWIEAGQQAGYGYTPDMNGYRNEGVGPMDRTTKDGVRWSTANAYLRPVWGRSNLTVRTRAFTERILIEKGTAVGVRYTKGGRTRDVRATREVLCCAGAIQSPQLLQVSGIGPADRLRGIGVDVVADLPGVGENLQDHLECYIQERAKAPVSLYPVTRPVKRTLVGIQWLSTRKGLGGSNHFEAGGFIRSEPGIKWPNIQYHFLPVAVNYDGTGAAPYHGYQAHVGPMRPESRGYVRARSADMRAAPAIRFNYNQTERDLREMRDSIRLTREILRQPAFEPYRERELAPGDDVQSDAEIDEFIRAEGESAYHPSCTCAMGDGEGGVVDAQGRVHGVERLRVVDAAIMPTIPSGNLNAPTIMLAEKLADAIRGRDPLLPEDPPVWVHPDWEAKQR</sequence>
<evidence type="ECO:0000256" key="2">
    <source>
        <dbReference type="ARBA" id="ARBA00010790"/>
    </source>
</evidence>
<evidence type="ECO:0000313" key="12">
    <source>
        <dbReference type="Proteomes" id="UP000199415"/>
    </source>
</evidence>
<dbReference type="PANTHER" id="PTHR11552">
    <property type="entry name" value="GLUCOSE-METHANOL-CHOLINE GMC OXIDOREDUCTASE"/>
    <property type="match status" value="1"/>
</dbReference>
<dbReference type="NCBIfam" id="TIGR01810">
    <property type="entry name" value="betA"/>
    <property type="match status" value="1"/>
</dbReference>
<gene>
    <name evidence="11" type="ORF">SAMN05216241_10371</name>
</gene>
<evidence type="ECO:0000256" key="5">
    <source>
        <dbReference type="ARBA" id="ARBA00023002"/>
    </source>
</evidence>
<dbReference type="InterPro" id="IPR012132">
    <property type="entry name" value="GMC_OxRdtase"/>
</dbReference>
<dbReference type="PANTHER" id="PTHR11552:SF147">
    <property type="entry name" value="CHOLINE DEHYDROGENASE, MITOCHONDRIAL"/>
    <property type="match status" value="1"/>
</dbReference>
<comment type="pathway">
    <text evidence="8">Amine and polyamine biosynthesis; betaine biosynthesis via choline pathway; betaine aldehyde from choline (cytochrome c reductase route): step 1/1.</text>
</comment>
<dbReference type="InterPro" id="IPR000172">
    <property type="entry name" value="GMC_OxRdtase_N"/>
</dbReference>
<reference evidence="11 12" key="1">
    <citation type="submission" date="2016-10" db="EMBL/GenBank/DDBJ databases">
        <authorList>
            <person name="de Groot N.N."/>
        </authorList>
    </citation>
    <scope>NUCLEOTIDE SEQUENCE [LARGE SCALE GENOMIC DNA]</scope>
    <source>
        <strain evidence="11 12">DSM 25584</strain>
    </source>
</reference>
<comment type="cofactor">
    <cofactor evidence="1">
        <name>FAD</name>
        <dbReference type="ChEBI" id="CHEBI:57692"/>
    </cofactor>
</comment>
<dbReference type="UniPathway" id="UPA00529">
    <property type="reaction ID" value="UER00385"/>
</dbReference>
<dbReference type="GO" id="GO:0050660">
    <property type="term" value="F:flavin adenine dinucleotide binding"/>
    <property type="evidence" value="ECO:0007669"/>
    <property type="project" value="InterPro"/>
</dbReference>
<dbReference type="NCBIfam" id="NF002550">
    <property type="entry name" value="PRK02106.1"/>
    <property type="match status" value="1"/>
</dbReference>
<evidence type="ECO:0000256" key="1">
    <source>
        <dbReference type="ARBA" id="ARBA00001974"/>
    </source>
</evidence>
<evidence type="ECO:0000313" key="11">
    <source>
        <dbReference type="EMBL" id="SDF89777.1"/>
    </source>
</evidence>
<feature type="domain" description="Glucose-methanol-choline oxidoreductase N-terminal" evidence="9">
    <location>
        <begin position="84"/>
        <end position="107"/>
    </location>
</feature>
<dbReference type="RefSeq" id="WP_090019211.1">
    <property type="nucleotide sequence ID" value="NZ_FNCE01000003.1"/>
</dbReference>
<evidence type="ECO:0000259" key="9">
    <source>
        <dbReference type="PROSITE" id="PS00623"/>
    </source>
</evidence>
<dbReference type="GO" id="GO:0008812">
    <property type="term" value="F:choline dehydrogenase activity"/>
    <property type="evidence" value="ECO:0007669"/>
    <property type="project" value="UniProtKB-UniRule"/>
</dbReference>
<dbReference type="EC" id="1.1.99.1" evidence="6 8"/>
<evidence type="ECO:0000259" key="10">
    <source>
        <dbReference type="PROSITE" id="PS00624"/>
    </source>
</evidence>
<dbReference type="PROSITE" id="PS00623">
    <property type="entry name" value="GMC_OXRED_1"/>
    <property type="match status" value="1"/>
</dbReference>
<comment type="catalytic activity">
    <reaction evidence="8">
        <text>choline + A = betaine aldehyde + AH2</text>
        <dbReference type="Rhea" id="RHEA:17433"/>
        <dbReference type="ChEBI" id="CHEBI:13193"/>
        <dbReference type="ChEBI" id="CHEBI:15354"/>
        <dbReference type="ChEBI" id="CHEBI:15710"/>
        <dbReference type="ChEBI" id="CHEBI:17499"/>
        <dbReference type="EC" id="1.1.99.1"/>
    </reaction>
</comment>
<dbReference type="Gene3D" id="3.50.50.60">
    <property type="entry name" value="FAD/NAD(P)-binding domain"/>
    <property type="match status" value="1"/>
</dbReference>
<dbReference type="InterPro" id="IPR036188">
    <property type="entry name" value="FAD/NAD-bd_sf"/>
</dbReference>
<proteinExistence type="inferred from homology"/>
<keyword evidence="3 7" id="KW-0285">Flavoprotein</keyword>
<dbReference type="GO" id="GO:0016020">
    <property type="term" value="C:membrane"/>
    <property type="evidence" value="ECO:0007669"/>
    <property type="project" value="TreeGrafter"/>
</dbReference>
<keyword evidence="12" id="KW-1185">Reference proteome</keyword>
<evidence type="ECO:0000256" key="3">
    <source>
        <dbReference type="ARBA" id="ARBA00022630"/>
    </source>
</evidence>
<dbReference type="Pfam" id="PF00732">
    <property type="entry name" value="GMC_oxred_N"/>
    <property type="match status" value="1"/>
</dbReference>
<dbReference type="Pfam" id="PF05199">
    <property type="entry name" value="GMC_oxred_C"/>
    <property type="match status" value="1"/>
</dbReference>
<keyword evidence="4 7" id="KW-0274">FAD</keyword>
<dbReference type="InterPro" id="IPR007867">
    <property type="entry name" value="GMC_OxRtase_C"/>
</dbReference>
<dbReference type="STRING" id="1082479.SAMN05216241_10371"/>